<evidence type="ECO:0000313" key="2">
    <source>
        <dbReference type="EMBL" id="HGT98510.1"/>
    </source>
</evidence>
<gene>
    <name evidence="1" type="ORF">ENT99_00440</name>
    <name evidence="2" type="ORF">ENU64_03685</name>
</gene>
<comment type="caution">
    <text evidence="2">The sequence shown here is derived from an EMBL/GenBank/DDBJ whole genome shotgun (WGS) entry which is preliminary data.</text>
</comment>
<organism evidence="2">
    <name type="scientific">Ignisphaera aggregans</name>
    <dbReference type="NCBI Taxonomy" id="334771"/>
    <lineage>
        <taxon>Archaea</taxon>
        <taxon>Thermoproteota</taxon>
        <taxon>Thermoprotei</taxon>
        <taxon>Desulfurococcales</taxon>
        <taxon>Desulfurococcaceae</taxon>
        <taxon>Ignisphaera</taxon>
    </lineage>
</organism>
<accession>A0A7J3MYH5</accession>
<dbReference type="AlphaFoldDB" id="A0A7J3MYH5"/>
<name>A0A7J3MYH5_9CREN</name>
<proteinExistence type="predicted"/>
<evidence type="ECO:0000313" key="1">
    <source>
        <dbReference type="EMBL" id="HFQ78157.1"/>
    </source>
</evidence>
<reference evidence="2" key="1">
    <citation type="journal article" date="2020" name="mSystems">
        <title>Genome- and Community-Level Interaction Insights into Carbon Utilization and Element Cycling Functions of Hydrothermarchaeota in Hydrothermal Sediment.</title>
        <authorList>
            <person name="Zhou Z."/>
            <person name="Liu Y."/>
            <person name="Xu W."/>
            <person name="Pan J."/>
            <person name="Luo Z.H."/>
            <person name="Li M."/>
        </authorList>
    </citation>
    <scope>NUCLEOTIDE SEQUENCE [LARGE SCALE GENOMIC DNA]</scope>
    <source>
        <strain evidence="1">SpSt-629</strain>
        <strain evidence="2">SpSt-688</strain>
    </source>
</reference>
<dbReference type="EMBL" id="DTDH01000108">
    <property type="protein sequence ID" value="HGT98510.1"/>
    <property type="molecule type" value="Genomic_DNA"/>
</dbReference>
<dbReference type="EMBL" id="DTAU01000012">
    <property type="protein sequence ID" value="HFQ78157.1"/>
    <property type="molecule type" value="Genomic_DNA"/>
</dbReference>
<protein>
    <submittedName>
        <fullName evidence="2">Uncharacterized protein</fullName>
    </submittedName>
</protein>
<sequence>MDFHVCMKHVCLELSEDLGLLTISRYEENHTEVFRVKLDDVDEAIEILEEIAELANTVVQYLKELKLVKGF</sequence>